<dbReference type="AlphaFoldDB" id="A0A7S8IZF3"/>
<dbReference type="Gene3D" id="3.40.50.300">
    <property type="entry name" value="P-loop containing nucleotide triphosphate hydrolases"/>
    <property type="match status" value="1"/>
</dbReference>
<evidence type="ECO:0000313" key="3">
    <source>
        <dbReference type="EMBL" id="QPD04233.1"/>
    </source>
</evidence>
<dbReference type="Proteomes" id="UP000593737">
    <property type="component" value="Chromosome"/>
</dbReference>
<dbReference type="KEGG" id="nkf:Nkreftii_002007"/>
<reference evidence="3 4" key="1">
    <citation type="journal article" date="2020" name="ISME J.">
        <title>Enrichment and physiological characterization of a novel comammox Nitrospira indicates ammonium inhibition of complete nitrification.</title>
        <authorList>
            <person name="Sakoula D."/>
            <person name="Koch H."/>
            <person name="Frank J."/>
            <person name="Jetten M.S.M."/>
            <person name="van Kessel M.A.H.J."/>
            <person name="Lucker S."/>
        </authorList>
    </citation>
    <scope>NUCLEOTIDE SEQUENCE [LARGE SCALE GENOMIC DNA]</scope>
    <source>
        <strain evidence="3">Comreactor17</strain>
    </source>
</reference>
<evidence type="ECO:0000256" key="1">
    <source>
        <dbReference type="SAM" id="Coils"/>
    </source>
</evidence>
<proteinExistence type="predicted"/>
<feature type="coiled-coil region" evidence="1">
    <location>
        <begin position="576"/>
        <end position="627"/>
    </location>
</feature>
<dbReference type="InterPro" id="IPR027417">
    <property type="entry name" value="P-loop_NTPase"/>
</dbReference>
<dbReference type="InterPro" id="IPR016195">
    <property type="entry name" value="Pol/histidinol_Pase-like"/>
</dbReference>
<organism evidence="3 4">
    <name type="scientific">Candidatus Nitrospira kreftii</name>
    <dbReference type="NCBI Taxonomy" id="2652173"/>
    <lineage>
        <taxon>Bacteria</taxon>
        <taxon>Pseudomonadati</taxon>
        <taxon>Nitrospirota</taxon>
        <taxon>Nitrospiria</taxon>
        <taxon>Nitrospirales</taxon>
        <taxon>Nitrospiraceae</taxon>
        <taxon>Nitrospira</taxon>
    </lineage>
</organism>
<feature type="compositionally biased region" description="Basic and acidic residues" evidence="2">
    <location>
        <begin position="546"/>
        <end position="559"/>
    </location>
</feature>
<evidence type="ECO:0000256" key="2">
    <source>
        <dbReference type="SAM" id="MobiDB-lite"/>
    </source>
</evidence>
<protein>
    <submittedName>
        <fullName evidence="3">Putative ABC transporter</fullName>
    </submittedName>
</protein>
<feature type="region of interest" description="Disordered" evidence="2">
    <location>
        <begin position="546"/>
        <end position="566"/>
    </location>
</feature>
<dbReference type="Gene3D" id="3.20.20.140">
    <property type="entry name" value="Metal-dependent hydrolases"/>
    <property type="match status" value="1"/>
</dbReference>
<feature type="coiled-coil region" evidence="1">
    <location>
        <begin position="675"/>
        <end position="723"/>
    </location>
</feature>
<dbReference type="SUPFAM" id="SSF52540">
    <property type="entry name" value="P-loop containing nucleoside triphosphate hydrolases"/>
    <property type="match status" value="2"/>
</dbReference>
<dbReference type="EMBL" id="CP047423">
    <property type="protein sequence ID" value="QPD04233.1"/>
    <property type="molecule type" value="Genomic_DNA"/>
</dbReference>
<sequence>MNGARYQRGSLWRKWDLQVHTPFSALNNGFGNDFDAYAKTLFEQAVKQEIAAIGVSDYFSIEGYKQLRALVADAARLEALVGVDVAKEAREILLLPNVEFRTSVIIARQNGEASRVNFHVLFADNVDPRIIEEHFLRELRFTAETNPGSQDERWSLTIANLENLGRTLKAQHDKFRDRSDLYIGMMNAVVSHEDVTDVLERQNSRFKDQYVMVVPSDEDLSKCSWDGQGHLARKLYIQKSHMLLSGNSGTRDFGLGKKHASVQDFISEFKTLKPCVHGSDSHCYDELFEPDGERYLWVKCDPTFRGLRQLLNEPEYRVFIGKIPPSLSSVSARPTKVVESLRIRKRSGSTFAEKWFDCALPLNSELVAIIGNKGNGKSALADILGLLGNTPRYRTFSFLRSDRFRDSRGNKARHFEASLLWADGTPEGPVSLDQDPDAEAVEKVRYIPQNYLEEICNEVGLGKGSRFYSELQDVIFSHVSESERLGFDNLDDLIEHRSAEINEAIDILVGELREINREIISFEERLTSRHRKTLELQLAEKRRELKAQERAKPRERAAPEADPITQAKTQSIASALEAKQNALRELLVSIADHKDKDGQWAKRQATAEKLLARLKNLQRQVEGSLSEAAKDIKELGLQADSLVSFSVHSEPIQTIIAEANTARASIAEQLDPEHNNSFDQKRQSVEAEVRKLQDALSAPQKEYQEYLQKVREWEQQRAALQGSREISGSISYLEAQLAELQTLPSTVQDLYRSRDRKALEVLREKQKLRKYYEKYYGAVQQFLSSHPLAASDHFKVTFNVAILQSGFHEEFLGKINQRRSGAFAGIEEGAAELKRLLDVTNWNSAKSVLRFTRDLLAKLKANGRALDISEQLRQGESIQALYDYIFSFGYLSPIYRLTWEGKGLEQLSPGERGNLLLIFYLLVDRDDIPLVIDQPEENLDNQTVVKTLVPCMMDAKRRRQIVMVTHNPNLAVVCDAEQVIYAEIHKDRGNEVTYLSGSIEDPVINKKIVDVLEGTRPAFDKRDAKYLP</sequence>
<dbReference type="NCBIfam" id="NF045780">
    <property type="entry name" value="TrlF_fam_ATP"/>
    <property type="match status" value="1"/>
</dbReference>
<accession>A0A7S8IZF3</accession>
<evidence type="ECO:0000313" key="4">
    <source>
        <dbReference type="Proteomes" id="UP000593737"/>
    </source>
</evidence>
<dbReference type="InterPro" id="IPR054787">
    <property type="entry name" value="TrlF_ATPase"/>
</dbReference>
<dbReference type="SUPFAM" id="SSF89550">
    <property type="entry name" value="PHP domain-like"/>
    <property type="match status" value="1"/>
</dbReference>
<name>A0A7S8IZF3_9BACT</name>
<gene>
    <name evidence="3" type="ORF">Nkreftii_002007</name>
</gene>
<keyword evidence="1" id="KW-0175">Coiled coil</keyword>